<dbReference type="Gene3D" id="1.10.1790.10">
    <property type="entry name" value="PRD domain"/>
    <property type="match status" value="1"/>
</dbReference>
<dbReference type="PANTHER" id="PTHR30185">
    <property type="entry name" value="CRYPTIC BETA-GLUCOSIDE BGL OPERON ANTITERMINATOR"/>
    <property type="match status" value="1"/>
</dbReference>
<dbReference type="GO" id="GO:0008982">
    <property type="term" value="F:protein-N(PI)-phosphohistidine-sugar phosphotransferase activity"/>
    <property type="evidence" value="ECO:0007669"/>
    <property type="project" value="InterPro"/>
</dbReference>
<proteinExistence type="predicted"/>
<evidence type="ECO:0000313" key="9">
    <source>
        <dbReference type="EMBL" id="SDW09120.1"/>
    </source>
</evidence>
<dbReference type="PROSITE" id="PS51094">
    <property type="entry name" value="PTS_EIIA_TYPE_2"/>
    <property type="match status" value="1"/>
</dbReference>
<accession>A0A1H2QQG0</accession>
<dbReference type="GO" id="GO:0006355">
    <property type="term" value="P:regulation of DNA-templated transcription"/>
    <property type="evidence" value="ECO:0007669"/>
    <property type="project" value="InterPro"/>
</dbReference>
<evidence type="ECO:0000259" key="7">
    <source>
        <dbReference type="PROSITE" id="PS51099"/>
    </source>
</evidence>
<evidence type="ECO:0000256" key="5">
    <source>
        <dbReference type="ARBA" id="ARBA00023163"/>
    </source>
</evidence>
<evidence type="ECO:0000256" key="4">
    <source>
        <dbReference type="ARBA" id="ARBA00023159"/>
    </source>
</evidence>
<keyword evidence="5" id="KW-0804">Transcription</keyword>
<dbReference type="PANTHER" id="PTHR30185:SF18">
    <property type="entry name" value="TRANSCRIPTIONAL REGULATOR MTLR"/>
    <property type="match status" value="1"/>
</dbReference>
<evidence type="ECO:0000259" key="6">
    <source>
        <dbReference type="PROSITE" id="PS51094"/>
    </source>
</evidence>
<evidence type="ECO:0000256" key="3">
    <source>
        <dbReference type="ARBA" id="ARBA00023015"/>
    </source>
</evidence>
<keyword evidence="10" id="KW-1185">Reference proteome</keyword>
<keyword evidence="3" id="KW-0805">Transcription regulation</keyword>
<dbReference type="InterPro" id="IPR036095">
    <property type="entry name" value="PTS_EIIB-like_sf"/>
</dbReference>
<dbReference type="EMBL" id="FNNG01000001">
    <property type="protein sequence ID" value="SDW09120.1"/>
    <property type="molecule type" value="Genomic_DNA"/>
</dbReference>
<dbReference type="InterPro" id="IPR007737">
    <property type="entry name" value="Mga_HTH"/>
</dbReference>
<dbReference type="PROSITE" id="PS51099">
    <property type="entry name" value="PTS_EIIB_TYPE_2"/>
    <property type="match status" value="1"/>
</dbReference>
<dbReference type="GO" id="GO:0009401">
    <property type="term" value="P:phosphoenolpyruvate-dependent sugar phosphotransferase system"/>
    <property type="evidence" value="ECO:0007669"/>
    <property type="project" value="InterPro"/>
</dbReference>
<dbReference type="InterPro" id="IPR050661">
    <property type="entry name" value="BglG_antiterminators"/>
</dbReference>
<keyword evidence="1" id="KW-0808">Transferase</keyword>
<dbReference type="CDD" id="cd05568">
    <property type="entry name" value="PTS_IIB_bgl_like"/>
    <property type="match status" value="1"/>
</dbReference>
<dbReference type="SUPFAM" id="SSF63520">
    <property type="entry name" value="PTS-regulatory domain, PRD"/>
    <property type="match status" value="1"/>
</dbReference>
<organism evidence="9 10">
    <name type="scientific">Tepidimicrobium xylanilyticum</name>
    <dbReference type="NCBI Taxonomy" id="1123352"/>
    <lineage>
        <taxon>Bacteria</taxon>
        <taxon>Bacillati</taxon>
        <taxon>Bacillota</taxon>
        <taxon>Tissierellia</taxon>
        <taxon>Tissierellales</taxon>
        <taxon>Tepidimicrobiaceae</taxon>
        <taxon>Tepidimicrobium</taxon>
    </lineage>
</organism>
<dbReference type="InterPro" id="IPR013196">
    <property type="entry name" value="HTH_11"/>
</dbReference>
<evidence type="ECO:0000259" key="8">
    <source>
        <dbReference type="PROSITE" id="PS51372"/>
    </source>
</evidence>
<name>A0A1H2QQG0_9FIRM</name>
<feature type="domain" description="PTS EIIA type-2" evidence="6">
    <location>
        <begin position="545"/>
        <end position="688"/>
    </location>
</feature>
<keyword evidence="4" id="KW-0010">Activator</keyword>
<feature type="domain" description="PTS EIIB type-2" evidence="7">
    <location>
        <begin position="406"/>
        <end position="495"/>
    </location>
</feature>
<dbReference type="Proteomes" id="UP000198828">
    <property type="component" value="Unassembled WGS sequence"/>
</dbReference>
<evidence type="ECO:0000256" key="1">
    <source>
        <dbReference type="ARBA" id="ARBA00022679"/>
    </source>
</evidence>
<dbReference type="InterPro" id="IPR016152">
    <property type="entry name" value="PTrfase/Anion_transptr"/>
</dbReference>
<dbReference type="RefSeq" id="WP_093749947.1">
    <property type="nucleotide sequence ID" value="NZ_FNNG01000001.1"/>
</dbReference>
<gene>
    <name evidence="9" type="ORF">SAMN05660923_00198</name>
</gene>
<evidence type="ECO:0000313" key="10">
    <source>
        <dbReference type="Proteomes" id="UP000198828"/>
    </source>
</evidence>
<dbReference type="InterPro" id="IPR036390">
    <property type="entry name" value="WH_DNA-bd_sf"/>
</dbReference>
<dbReference type="Pfam" id="PF00874">
    <property type="entry name" value="PRD"/>
    <property type="match status" value="1"/>
</dbReference>
<dbReference type="SUPFAM" id="SSF55804">
    <property type="entry name" value="Phoshotransferase/anion transport protein"/>
    <property type="match status" value="1"/>
</dbReference>
<dbReference type="SUPFAM" id="SSF46785">
    <property type="entry name" value="Winged helix' DNA-binding domain"/>
    <property type="match status" value="1"/>
</dbReference>
<feature type="domain" description="PRD" evidence="8">
    <location>
        <begin position="296"/>
        <end position="402"/>
    </location>
</feature>
<dbReference type="OrthoDB" id="3175596at2"/>
<dbReference type="Pfam" id="PF00359">
    <property type="entry name" value="PTS_EIIA_2"/>
    <property type="match status" value="1"/>
</dbReference>
<dbReference type="InterPro" id="IPR011608">
    <property type="entry name" value="PRD"/>
</dbReference>
<dbReference type="InterPro" id="IPR013011">
    <property type="entry name" value="PTS_EIIB_2"/>
</dbReference>
<dbReference type="InterPro" id="IPR002178">
    <property type="entry name" value="PTS_EIIA_type-2_dom"/>
</dbReference>
<dbReference type="Pfam" id="PF08279">
    <property type="entry name" value="HTH_11"/>
    <property type="match status" value="1"/>
</dbReference>
<dbReference type="Gene3D" id="3.40.930.10">
    <property type="entry name" value="Mannitol-specific EII, Chain A"/>
    <property type="match status" value="1"/>
</dbReference>
<reference evidence="9 10" key="1">
    <citation type="submission" date="2016-10" db="EMBL/GenBank/DDBJ databases">
        <authorList>
            <person name="de Groot N.N."/>
        </authorList>
    </citation>
    <scope>NUCLEOTIDE SEQUENCE [LARGE SCALE GENOMIC DNA]</scope>
    <source>
        <strain evidence="9 10">DSM 23310</strain>
    </source>
</reference>
<dbReference type="Gene3D" id="1.10.10.10">
    <property type="entry name" value="Winged helix-like DNA-binding domain superfamily/Winged helix DNA-binding domain"/>
    <property type="match status" value="1"/>
</dbReference>
<dbReference type="AlphaFoldDB" id="A0A1H2QQG0"/>
<protein>
    <submittedName>
        <fullName evidence="9">Transcriptional antiterminator</fullName>
    </submittedName>
</protein>
<dbReference type="InterPro" id="IPR036634">
    <property type="entry name" value="PRD_sf"/>
</dbReference>
<keyword evidence="2" id="KW-0677">Repeat</keyword>
<dbReference type="SUPFAM" id="SSF52794">
    <property type="entry name" value="PTS system IIB component-like"/>
    <property type="match status" value="1"/>
</dbReference>
<dbReference type="Gene3D" id="3.40.50.2300">
    <property type="match status" value="1"/>
</dbReference>
<sequence length="693" mass="80561">MNRRLYNILFYIYENPQNLSIEFLAEKLGISERTLNSDIDILNKILFENKLGVIEAKNGYINYSGNSVDIKAYLEALDFYEYTLTKEERIIVEVLLLLFVQEKIILSDMADIMHVSRSSVIGDQKVLEKRLLESGLSLYSKSNYGIKIKGLESNIRKLYIKLLIQERMLVQIFLNQELPTSIMGEQFKLLSKYDKTLQTIINEAESISNLTLTGYSNWILKEYLKFSIYRMKKGFYVDNTSFFNSFNSYNSTLIDNLYPMVVDYFELEESFSEKCLLKYLAQYFRYSHDSLEVSIENILETQTIVRKFIESVSIDLNLPIYKDYELFEKLSSHLDRIFGRKREKIILYPEVEKVVNENLHIKEVISNNISILENHFNITMTEAEIAYIVIYICASIERLKQQSFDANIIIVCNSGYGTSQLLKYKLEEHFLFNIKEIVPAHKLIKNEGLLKDVDFIISTVDLDIDFPYVKINPLLTERDIININSMVLKLESLSLGANGRDRQNQRILLNKIKAICQPYDDLYERIKPIIDDYFSNLTDSIYLHSLLTEEFIQVDVDAYDWKDSIEKASKILLEKSFITEDYIHAMIENYNKNGPYFVIAPNFALPHAPIDAGSKNLGMSLIRLSNPVKFYVDGLDPIKFICVISAVDNKKHLKAVFNLINLLKIDDFRNEIDGASNPKEMADIIERYEKTLI</sequence>
<dbReference type="InterPro" id="IPR036388">
    <property type="entry name" value="WH-like_DNA-bd_sf"/>
</dbReference>
<evidence type="ECO:0000256" key="2">
    <source>
        <dbReference type="ARBA" id="ARBA00022737"/>
    </source>
</evidence>
<dbReference type="Pfam" id="PF05043">
    <property type="entry name" value="Mga"/>
    <property type="match status" value="1"/>
</dbReference>
<dbReference type="PROSITE" id="PS51372">
    <property type="entry name" value="PRD_2"/>
    <property type="match status" value="1"/>
</dbReference>